<gene>
    <name evidence="5" type="ORF">F3059_00755</name>
</gene>
<dbReference type="SUPFAM" id="SSF52283">
    <property type="entry name" value="Formate/glycerate dehydrogenase catalytic domain-like"/>
    <property type="match status" value="1"/>
</dbReference>
<feature type="active site" description="Proton donor" evidence="2">
    <location>
        <position position="91"/>
    </location>
</feature>
<dbReference type="CDD" id="cd05199">
    <property type="entry name" value="SDH_like"/>
    <property type="match status" value="1"/>
</dbReference>
<dbReference type="OrthoDB" id="1141481at2"/>
<dbReference type="InterPro" id="IPR051168">
    <property type="entry name" value="AASS"/>
</dbReference>
<evidence type="ECO:0000256" key="3">
    <source>
        <dbReference type="PIRSR" id="PIRSR018250-3"/>
    </source>
</evidence>
<protein>
    <submittedName>
        <fullName evidence="5">Alanine dehydrogenase</fullName>
    </submittedName>
</protein>
<feature type="active site" description="Proton acceptor" evidence="2">
    <location>
        <position position="73"/>
    </location>
</feature>
<sequence>MKIGVIKEGKVPPDKRVPLTPTQCKNIIDSYGDEVDLTVQKSDVRKFTDFDYERKGIDVVDQMHDRDVLLGVKEVPLEMLIPQKTYFFFSHTIKEQPYNRDLLRTILERKITLIDWECLTDAKGSRLIGFGRYAGVVGAYNGFRTYGLRYGLYNLKPAHECADRAEMEQELEKIQLPNIKIVLTGRGRVAHGAMEIIDKIGIRKVDPTDYSNRDFSEPVYTQLGVEHYNRRKDGGERSRKDFFKNYRDYESDFMRFARSTDFFIAGHFYAEGSPYLFTREDAKDKDFRIRVVADISCDIDGPVASTIRPSTIVDPIYGYNIETEEEDDYRASNAIAVMAVDNLPCELPLDASQDFGEELMKHILPLIIRGDKDDILELATITKDGDLTEKYGYLQDYVDGK</sequence>
<dbReference type="InterPro" id="IPR007886">
    <property type="entry name" value="AlaDH/PNT_N"/>
</dbReference>
<evidence type="ECO:0000259" key="4">
    <source>
        <dbReference type="SMART" id="SM01003"/>
    </source>
</evidence>
<dbReference type="PANTHER" id="PTHR11133">
    <property type="entry name" value="SACCHAROPINE DEHYDROGENASE"/>
    <property type="match status" value="1"/>
</dbReference>
<dbReference type="Pfam" id="PF05222">
    <property type="entry name" value="AlaDh_PNT_N"/>
    <property type="match status" value="1"/>
</dbReference>
<dbReference type="Proteomes" id="UP000435357">
    <property type="component" value="Unassembled WGS sequence"/>
</dbReference>
<proteinExistence type="predicted"/>
<feature type="binding site" evidence="3">
    <location>
        <begin position="187"/>
        <end position="188"/>
    </location>
    <ligand>
        <name>NAD(+)</name>
        <dbReference type="ChEBI" id="CHEBI:57540"/>
    </ligand>
</feature>
<accession>A0A6N6MAV0</accession>
<dbReference type="GO" id="GO:0009085">
    <property type="term" value="P:lysine biosynthetic process"/>
    <property type="evidence" value="ECO:0007669"/>
    <property type="project" value="InterPro"/>
</dbReference>
<dbReference type="InterPro" id="IPR027281">
    <property type="entry name" value="Lys1"/>
</dbReference>
<comment type="caution">
    <text evidence="5">The sequence shown here is derived from an EMBL/GenBank/DDBJ whole genome shotgun (WGS) entry which is preliminary data.</text>
</comment>
<dbReference type="Gene3D" id="3.40.50.720">
    <property type="entry name" value="NAD(P)-binding Rossmann-like Domain"/>
    <property type="match status" value="2"/>
</dbReference>
<keyword evidence="6" id="KW-1185">Reference proteome</keyword>
<name>A0A6N6MAV0_9FLAO</name>
<feature type="domain" description="Alanine dehydrogenase/pyridine nucleotide transhydrogenase N-terminal" evidence="4">
    <location>
        <begin position="4"/>
        <end position="137"/>
    </location>
</feature>
<evidence type="ECO:0000313" key="5">
    <source>
        <dbReference type="EMBL" id="KAB1066311.1"/>
    </source>
</evidence>
<feature type="binding site" evidence="3">
    <location>
        <position position="214"/>
    </location>
    <ligand>
        <name>NAD(+)</name>
        <dbReference type="ChEBI" id="CHEBI:57540"/>
    </ligand>
</feature>
<evidence type="ECO:0000313" key="6">
    <source>
        <dbReference type="Proteomes" id="UP000435357"/>
    </source>
</evidence>
<reference evidence="5 6" key="1">
    <citation type="submission" date="2019-09" db="EMBL/GenBank/DDBJ databases">
        <title>Genomes of Cryomorphaceae.</title>
        <authorList>
            <person name="Bowman J.P."/>
        </authorList>
    </citation>
    <scope>NUCLEOTIDE SEQUENCE [LARGE SCALE GENOMIC DNA]</scope>
    <source>
        <strain evidence="5 6">KCTC 52047</strain>
    </source>
</reference>
<dbReference type="SMART" id="SM01003">
    <property type="entry name" value="AlaDh_PNT_N"/>
    <property type="match status" value="1"/>
</dbReference>
<dbReference type="GO" id="GO:0004754">
    <property type="term" value="F:saccharopine dehydrogenase (NAD+, L-lysine-forming) activity"/>
    <property type="evidence" value="ECO:0007669"/>
    <property type="project" value="InterPro"/>
</dbReference>
<evidence type="ECO:0000256" key="1">
    <source>
        <dbReference type="ARBA" id="ARBA00023002"/>
    </source>
</evidence>
<keyword evidence="1" id="KW-0560">Oxidoreductase</keyword>
<dbReference type="PANTHER" id="PTHR11133:SF22">
    <property type="entry name" value="ALPHA-AMINOADIPIC SEMIALDEHYDE SYNTHASE, MITOCHONDRIAL"/>
    <property type="match status" value="1"/>
</dbReference>
<evidence type="ECO:0000256" key="2">
    <source>
        <dbReference type="PIRSR" id="PIRSR018250-1"/>
    </source>
</evidence>
<organism evidence="5 6">
    <name type="scientific">Salibacter halophilus</name>
    <dbReference type="NCBI Taxonomy" id="1803916"/>
    <lineage>
        <taxon>Bacteria</taxon>
        <taxon>Pseudomonadati</taxon>
        <taxon>Bacteroidota</taxon>
        <taxon>Flavobacteriia</taxon>
        <taxon>Flavobacteriales</taxon>
        <taxon>Salibacteraceae</taxon>
        <taxon>Salibacter</taxon>
    </lineage>
</organism>
<dbReference type="PIRSF" id="PIRSF018250">
    <property type="entry name" value="Saccharopine_DH_Lys"/>
    <property type="match status" value="1"/>
</dbReference>
<dbReference type="AlphaFoldDB" id="A0A6N6MAV0"/>
<keyword evidence="3" id="KW-0520">NAD</keyword>
<dbReference type="EMBL" id="WACR01000001">
    <property type="protein sequence ID" value="KAB1066311.1"/>
    <property type="molecule type" value="Genomic_DNA"/>
</dbReference>